<reference evidence="2 3" key="1">
    <citation type="submission" date="2018-06" db="EMBL/GenBank/DDBJ databases">
        <authorList>
            <consortium name="Pathogen Informatics"/>
            <person name="Doyle S."/>
        </authorList>
    </citation>
    <scope>NUCLEOTIDE SEQUENCE [LARGE SCALE GENOMIC DNA]</scope>
    <source>
        <strain evidence="2 3">NCTC12957</strain>
    </source>
</reference>
<evidence type="ECO:0000313" key="3">
    <source>
        <dbReference type="Proteomes" id="UP000255213"/>
    </source>
</evidence>
<gene>
    <name evidence="2" type="ORF">NCTC12957_00151</name>
</gene>
<dbReference type="Proteomes" id="UP000255213">
    <property type="component" value="Unassembled WGS sequence"/>
</dbReference>
<evidence type="ECO:0000259" key="1">
    <source>
        <dbReference type="PROSITE" id="PS51186"/>
    </source>
</evidence>
<dbReference type="PROSITE" id="PS51186">
    <property type="entry name" value="GNAT"/>
    <property type="match status" value="1"/>
</dbReference>
<dbReference type="InterPro" id="IPR000182">
    <property type="entry name" value="GNAT_dom"/>
</dbReference>
<dbReference type="CDD" id="cd04301">
    <property type="entry name" value="NAT_SF"/>
    <property type="match status" value="1"/>
</dbReference>
<accession>A0A380IB01</accession>
<name>A0A380IB01_STRAI</name>
<dbReference type="EMBL" id="UHEN01000001">
    <property type="protein sequence ID" value="SUN05260.1"/>
    <property type="molecule type" value="Genomic_DNA"/>
</dbReference>
<sequence length="227" mass="25716">MLIRKYQTGDEKGWVYTKALSYLFSPFFDDRETVKPPLNTDIYAHRIEWVAEIAGQVVGLLDIDIYNQECSQSYRYAPANKVAYFTNLAVHPDYQGQGIAQALYAKALGELQEHQVEKLAIFTREGDVANHLYQKWGGKLVCVDYLVIGQPKDTPKVRFGVELDEGRLSLTDRAGQALPYYLREGIYIVAAQADLDLFDIRLSRIDIYSGYFAGVANILKKLSFGVE</sequence>
<dbReference type="GO" id="GO:0016747">
    <property type="term" value="F:acyltransferase activity, transferring groups other than amino-acyl groups"/>
    <property type="evidence" value="ECO:0007669"/>
    <property type="project" value="InterPro"/>
</dbReference>
<dbReference type="AlphaFoldDB" id="A0A380IB01"/>
<dbReference type="InterPro" id="IPR016181">
    <property type="entry name" value="Acyl_CoA_acyltransferase"/>
</dbReference>
<keyword evidence="2" id="KW-0808">Transferase</keyword>
<dbReference type="Pfam" id="PF00583">
    <property type="entry name" value="Acetyltransf_1"/>
    <property type="match status" value="1"/>
</dbReference>
<dbReference type="SUPFAM" id="SSF55729">
    <property type="entry name" value="Acyl-CoA N-acyltransferases (Nat)"/>
    <property type="match status" value="1"/>
</dbReference>
<organism evidence="2 3">
    <name type="scientific">Streptococcus acidominimus</name>
    <dbReference type="NCBI Taxonomy" id="1326"/>
    <lineage>
        <taxon>Bacteria</taxon>
        <taxon>Bacillati</taxon>
        <taxon>Bacillota</taxon>
        <taxon>Bacilli</taxon>
        <taxon>Lactobacillales</taxon>
        <taxon>Streptococcaceae</taxon>
        <taxon>Streptococcus</taxon>
    </lineage>
</organism>
<protein>
    <submittedName>
        <fullName evidence="2">Acetyltransferase</fullName>
    </submittedName>
</protein>
<evidence type="ECO:0000313" key="2">
    <source>
        <dbReference type="EMBL" id="SUN05260.1"/>
    </source>
</evidence>
<dbReference type="Gene3D" id="3.40.630.30">
    <property type="match status" value="1"/>
</dbReference>
<feature type="domain" description="N-acetyltransferase" evidence="1">
    <location>
        <begin position="1"/>
        <end position="164"/>
    </location>
</feature>
<proteinExistence type="predicted"/>